<evidence type="ECO:0000256" key="1">
    <source>
        <dbReference type="SAM" id="MobiDB-lite"/>
    </source>
</evidence>
<sequence>MLLYLYGEWKLSGTSDPEEEEVSISVSLSSLTSPLKSHHCTTLLQYLAKYAFVRLFDQFWEVPYQTNPNLLNKWHLKFACAYLNTQESSPSGTPLKRLQDGTSDAEEEEELATPSAARLLLYSYVQRNVACALYELRIAFDYCSLHVSTVISYVSTVPVSSSLQVVSVQWNYFYVLEYLSLMVVRVSLNGLKRCTKICKNGLHYQHRARSYSCVSLRWLNGVTQYWSRNLCGFAYYRNTSHKSGSAFGEYFCRIRNHVDKYVITKHYYQLMPLSLATRLIYAKRTAL</sequence>
<dbReference type="EMBL" id="JYDW01000156">
    <property type="protein sequence ID" value="KRZ53738.1"/>
    <property type="molecule type" value="Genomic_DNA"/>
</dbReference>
<proteinExistence type="predicted"/>
<keyword evidence="3" id="KW-1185">Reference proteome</keyword>
<reference evidence="2 3" key="1">
    <citation type="submission" date="2015-05" db="EMBL/GenBank/DDBJ databases">
        <title>Evolution of Trichinella species and genotypes.</title>
        <authorList>
            <person name="Korhonen P.K."/>
            <person name="Edoardo P."/>
            <person name="Giuseppe L.R."/>
            <person name="Gasser R.B."/>
        </authorList>
    </citation>
    <scope>NUCLEOTIDE SEQUENCE [LARGE SCALE GENOMIC DNA]</scope>
    <source>
        <strain evidence="2">ISS10</strain>
    </source>
</reference>
<protein>
    <submittedName>
        <fullName evidence="2">Uncharacterized protein</fullName>
    </submittedName>
</protein>
<dbReference type="Proteomes" id="UP000054721">
    <property type="component" value="Unassembled WGS sequence"/>
</dbReference>
<accession>A0A0V1L2F3</accession>
<evidence type="ECO:0000313" key="3">
    <source>
        <dbReference type="Proteomes" id="UP000054721"/>
    </source>
</evidence>
<dbReference type="OrthoDB" id="5936792at2759"/>
<gene>
    <name evidence="2" type="ORF">T02_11773</name>
</gene>
<comment type="caution">
    <text evidence="2">The sequence shown here is derived from an EMBL/GenBank/DDBJ whole genome shotgun (WGS) entry which is preliminary data.</text>
</comment>
<name>A0A0V1L2F3_9BILA</name>
<organism evidence="2 3">
    <name type="scientific">Trichinella nativa</name>
    <dbReference type="NCBI Taxonomy" id="6335"/>
    <lineage>
        <taxon>Eukaryota</taxon>
        <taxon>Metazoa</taxon>
        <taxon>Ecdysozoa</taxon>
        <taxon>Nematoda</taxon>
        <taxon>Enoplea</taxon>
        <taxon>Dorylaimia</taxon>
        <taxon>Trichinellida</taxon>
        <taxon>Trichinellidae</taxon>
        <taxon>Trichinella</taxon>
    </lineage>
</organism>
<evidence type="ECO:0000313" key="2">
    <source>
        <dbReference type="EMBL" id="KRZ53738.1"/>
    </source>
</evidence>
<feature type="region of interest" description="Disordered" evidence="1">
    <location>
        <begin position="86"/>
        <end position="107"/>
    </location>
</feature>
<dbReference type="AlphaFoldDB" id="A0A0V1L2F3"/>